<reference evidence="1" key="1">
    <citation type="submission" date="2020-04" db="EMBL/GenBank/DDBJ databases">
        <authorList>
            <person name="Alioto T."/>
            <person name="Alioto T."/>
            <person name="Gomez Garrido J."/>
        </authorList>
    </citation>
    <scope>NUCLEOTIDE SEQUENCE</scope>
    <source>
        <strain evidence="1">A484AB</strain>
    </source>
</reference>
<gene>
    <name evidence="1" type="ORF">PACLA_8A081353</name>
</gene>
<dbReference type="InterPro" id="IPR001878">
    <property type="entry name" value="Znf_CCHC"/>
</dbReference>
<dbReference type="InterPro" id="IPR036875">
    <property type="entry name" value="Znf_CCHC_sf"/>
</dbReference>
<comment type="caution">
    <text evidence="1">The sequence shown here is derived from an EMBL/GenBank/DDBJ whole genome shotgun (WGS) entry which is preliminary data.</text>
</comment>
<protein>
    <submittedName>
        <fullName evidence="1">---NA</fullName>
    </submittedName>
</protein>
<accession>A0A7D9LC56</accession>
<dbReference type="GO" id="GO:0003676">
    <property type="term" value="F:nucleic acid binding"/>
    <property type="evidence" value="ECO:0007669"/>
    <property type="project" value="InterPro"/>
</dbReference>
<keyword evidence="2" id="KW-1185">Reference proteome</keyword>
<dbReference type="EMBL" id="CACRXK020016496">
    <property type="protein sequence ID" value="CAB4029914.1"/>
    <property type="molecule type" value="Genomic_DNA"/>
</dbReference>
<dbReference type="GO" id="GO:0008270">
    <property type="term" value="F:zinc ion binding"/>
    <property type="evidence" value="ECO:0007669"/>
    <property type="project" value="InterPro"/>
</dbReference>
<evidence type="ECO:0000313" key="2">
    <source>
        <dbReference type="Proteomes" id="UP001152795"/>
    </source>
</evidence>
<dbReference type="Proteomes" id="UP001152795">
    <property type="component" value="Unassembled WGS sequence"/>
</dbReference>
<proteinExistence type="predicted"/>
<organism evidence="1 2">
    <name type="scientific">Paramuricea clavata</name>
    <name type="common">Red gorgonian</name>
    <name type="synonym">Violescent sea-whip</name>
    <dbReference type="NCBI Taxonomy" id="317549"/>
    <lineage>
        <taxon>Eukaryota</taxon>
        <taxon>Metazoa</taxon>
        <taxon>Cnidaria</taxon>
        <taxon>Anthozoa</taxon>
        <taxon>Octocorallia</taxon>
        <taxon>Malacalcyonacea</taxon>
        <taxon>Plexauridae</taxon>
        <taxon>Paramuricea</taxon>
    </lineage>
</organism>
<name>A0A7D9LC56_PARCT</name>
<evidence type="ECO:0000313" key="1">
    <source>
        <dbReference type="EMBL" id="CAB4029914.1"/>
    </source>
</evidence>
<dbReference type="Pfam" id="PF00098">
    <property type="entry name" value="zf-CCHC"/>
    <property type="match status" value="1"/>
</dbReference>
<dbReference type="SUPFAM" id="SSF57756">
    <property type="entry name" value="Retrovirus zinc finger-like domains"/>
    <property type="match status" value="1"/>
</dbReference>
<dbReference type="AlphaFoldDB" id="A0A7D9LC56"/>
<sequence>MDEAVTLAISVVEVIEQVEHHKQTKAVYVSNPAEVLAVNSDETDRILERSLHIVEQNTEVMQELISGMKVNGNDTSSSSYRKQMQYRKPRFGNECYNCGQVGHYAGK</sequence>